<evidence type="ECO:0008006" key="5">
    <source>
        <dbReference type="Google" id="ProtNLM"/>
    </source>
</evidence>
<dbReference type="Proteomes" id="UP000054618">
    <property type="component" value="Unassembled WGS sequence"/>
</dbReference>
<proteinExistence type="predicted"/>
<name>A0A0W0Y128_9GAMM</name>
<dbReference type="PANTHER" id="PTHR35565">
    <property type="entry name" value="CYTOPLASMIC PROTEIN-RELATED"/>
    <property type="match status" value="1"/>
</dbReference>
<dbReference type="STRING" id="45073.Lqui_1579"/>
<dbReference type="EMBL" id="LNYS01000008">
    <property type="protein sequence ID" value="KTD50254.1"/>
    <property type="molecule type" value="Genomic_DNA"/>
</dbReference>
<dbReference type="RefSeq" id="WP_058507683.1">
    <property type="nucleotide sequence ID" value="NZ_CAAAIK010000001.1"/>
</dbReference>
<evidence type="ECO:0000313" key="3">
    <source>
        <dbReference type="EMBL" id="KTD50254.1"/>
    </source>
</evidence>
<dbReference type="OrthoDB" id="9764000at2"/>
<feature type="domain" description="TssC1 C-terminal" evidence="2">
    <location>
        <begin position="376"/>
        <end position="487"/>
    </location>
</feature>
<gene>
    <name evidence="3" type="ORF">Lqui_1579</name>
</gene>
<dbReference type="NCBIfam" id="TIGR03355">
    <property type="entry name" value="VI_chp_2"/>
    <property type="match status" value="1"/>
</dbReference>
<dbReference type="AlphaFoldDB" id="A0A0W0Y128"/>
<reference evidence="3 4" key="1">
    <citation type="submission" date="2015-11" db="EMBL/GenBank/DDBJ databases">
        <title>Genomic analysis of 38 Legionella species identifies large and diverse effector repertoires.</title>
        <authorList>
            <person name="Burstein D."/>
            <person name="Amaro F."/>
            <person name="Zusman T."/>
            <person name="Lifshitz Z."/>
            <person name="Cohen O."/>
            <person name="Gilbert J.A."/>
            <person name="Pupko T."/>
            <person name="Shuman H.A."/>
            <person name="Segal G."/>
        </authorList>
    </citation>
    <scope>NUCLEOTIDE SEQUENCE [LARGE SCALE GENOMIC DNA]</scope>
    <source>
        <strain evidence="3 4">CDC#1442-AUS-E</strain>
    </source>
</reference>
<protein>
    <recommendedName>
        <fullName evidence="5">Type VI secretion protein</fullName>
    </recommendedName>
</protein>
<feature type="domain" description="TssC1 N-terminal" evidence="1">
    <location>
        <begin position="63"/>
        <end position="363"/>
    </location>
</feature>
<dbReference type="InterPro" id="IPR044032">
    <property type="entry name" value="TssC1_C"/>
</dbReference>
<dbReference type="PANTHER" id="PTHR35565:SF1">
    <property type="entry name" value="TYPE VI SECRETION SYSTEM CONTRACTILE SHEATH LARGE SUBUNIT"/>
    <property type="match status" value="1"/>
</dbReference>
<evidence type="ECO:0000313" key="4">
    <source>
        <dbReference type="Proteomes" id="UP000054618"/>
    </source>
</evidence>
<accession>A0A0W0Y128</accession>
<dbReference type="PATRIC" id="fig|45073.5.peg.1668"/>
<organism evidence="3 4">
    <name type="scientific">Legionella quinlivanii</name>
    <dbReference type="NCBI Taxonomy" id="45073"/>
    <lineage>
        <taxon>Bacteria</taxon>
        <taxon>Pseudomonadati</taxon>
        <taxon>Pseudomonadota</taxon>
        <taxon>Gammaproteobacteria</taxon>
        <taxon>Legionellales</taxon>
        <taxon>Legionellaceae</taxon>
        <taxon>Legionella</taxon>
    </lineage>
</organism>
<dbReference type="Pfam" id="PF05943">
    <property type="entry name" value="VipB"/>
    <property type="match status" value="1"/>
</dbReference>
<evidence type="ECO:0000259" key="2">
    <source>
        <dbReference type="Pfam" id="PF18945"/>
    </source>
</evidence>
<dbReference type="InterPro" id="IPR010269">
    <property type="entry name" value="T6SS_TssC-like"/>
</dbReference>
<keyword evidence="4" id="KW-1185">Reference proteome</keyword>
<dbReference type="InterPro" id="IPR044031">
    <property type="entry name" value="TssC1_N"/>
</dbReference>
<evidence type="ECO:0000259" key="1">
    <source>
        <dbReference type="Pfam" id="PF05943"/>
    </source>
</evidence>
<comment type="caution">
    <text evidence="3">The sequence shown here is derived from an EMBL/GenBank/DDBJ whole genome shotgun (WGS) entry which is preliminary data.</text>
</comment>
<sequence length="491" mass="55724">MADMKENPGKGQDKSLVHDLLSGIEISPEEERYEVTKTGIRAFIDRIVEEHRTDEAVTSAMVDDVIADIDAQLSVQMDEILHNPEFQKLESAWRSLKFLVDQTNFRENSQVDFINVTKEELFEDFLDSPEIVKSGLFKQAYSSEYGQFGGKPYAAIIGNYTFGPSHKDVALLRNIAAVSAMAHAPFIAAAGPEFFNIKSMTDLPTLNDIAAIFESPVYAEWNGLRESEDARYIGLTLPRFMLRMPYDDRSYNLRTFNYKEDVSHGDDGSFLWGNAAFAFAGRLADSFARYRWCVNIIGPEGGGTVDNLPCYFFDAMKEVQSKIPTELLISERREFELSEQGFIPLTMRKNSNNAAFFSANSIQKPKTFVDVSGNKEAEANYKLGTQFPYMFIICRLAHYLKVMQREKLGMHKERVDMERELNEWIGSYVVDMENPVAEVRAKKPLRFAKVTVEDVAGEPGWYKSTLIVRPHFKYMGSYITLQLVGNLETAA</sequence>
<dbReference type="Pfam" id="PF18945">
    <property type="entry name" value="VipB_2"/>
    <property type="match status" value="1"/>
</dbReference>